<proteinExistence type="predicted"/>
<evidence type="ECO:0000313" key="3">
    <source>
        <dbReference type="Proteomes" id="UP001596977"/>
    </source>
</evidence>
<dbReference type="InterPro" id="IPR016181">
    <property type="entry name" value="Acyl_CoA_acyltransferase"/>
</dbReference>
<keyword evidence="3" id="KW-1185">Reference proteome</keyword>
<dbReference type="Proteomes" id="UP001596977">
    <property type="component" value="Unassembled WGS sequence"/>
</dbReference>
<dbReference type="EMBL" id="JBHTJG010000005">
    <property type="protein sequence ID" value="MFD0947178.1"/>
    <property type="molecule type" value="Genomic_DNA"/>
</dbReference>
<dbReference type="RefSeq" id="WP_264944445.1">
    <property type="nucleotide sequence ID" value="NZ_JAPDRA010000005.1"/>
</dbReference>
<reference evidence="3" key="1">
    <citation type="journal article" date="2019" name="Int. J. Syst. Evol. Microbiol.">
        <title>The Global Catalogue of Microorganisms (GCM) 10K type strain sequencing project: providing services to taxonomists for standard genome sequencing and annotation.</title>
        <authorList>
            <consortium name="The Broad Institute Genomics Platform"/>
            <consortium name="The Broad Institute Genome Sequencing Center for Infectious Disease"/>
            <person name="Wu L."/>
            <person name="Ma J."/>
        </authorList>
    </citation>
    <scope>NUCLEOTIDE SEQUENCE [LARGE SCALE GENOMIC DNA]</scope>
    <source>
        <strain evidence="3">CCUG 62982</strain>
    </source>
</reference>
<organism evidence="2 3">
    <name type="scientific">Sphingomonas canadensis</name>
    <dbReference type="NCBI Taxonomy" id="1219257"/>
    <lineage>
        <taxon>Bacteria</taxon>
        <taxon>Pseudomonadati</taxon>
        <taxon>Pseudomonadota</taxon>
        <taxon>Alphaproteobacteria</taxon>
        <taxon>Sphingomonadales</taxon>
        <taxon>Sphingomonadaceae</taxon>
        <taxon>Sphingomonas</taxon>
    </lineage>
</organism>
<dbReference type="GO" id="GO:0016746">
    <property type="term" value="F:acyltransferase activity"/>
    <property type="evidence" value="ECO:0007669"/>
    <property type="project" value="UniProtKB-KW"/>
</dbReference>
<feature type="domain" description="N-acetyltransferase" evidence="1">
    <location>
        <begin position="17"/>
        <end position="182"/>
    </location>
</feature>
<dbReference type="PROSITE" id="PS51186">
    <property type="entry name" value="GNAT"/>
    <property type="match status" value="1"/>
</dbReference>
<dbReference type="Gene3D" id="3.40.630.30">
    <property type="match status" value="1"/>
</dbReference>
<dbReference type="SUPFAM" id="SSF55729">
    <property type="entry name" value="Acyl-CoA N-acyltransferases (Nat)"/>
    <property type="match status" value="1"/>
</dbReference>
<protein>
    <submittedName>
        <fullName evidence="2">GNAT family N-acetyltransferase</fullName>
        <ecNumber evidence="2">2.3.-.-</ecNumber>
    </submittedName>
</protein>
<accession>A0ABW3HAI3</accession>
<sequence>MNAARWAETPTLAGRHVTLRPLAREDRDALVEAVSDGRLWELFYSLAPGPQTIDLWMEAAFREKEQGRGLPFAVLDADGRVAGSTRYLRINPGNRRLEIGGTFYARRVQRTGLNTEAKLMLLGHAFETLGCVCVQIRTDWFNKPSQRAIERLGAKKDGVLRGQRIMPDGRVRDTVVYSILDHEWRGVRQNLEMMLARGEQR</sequence>
<comment type="caution">
    <text evidence="2">The sequence shown here is derived from an EMBL/GenBank/DDBJ whole genome shotgun (WGS) entry which is preliminary data.</text>
</comment>
<dbReference type="Pfam" id="PF13302">
    <property type="entry name" value="Acetyltransf_3"/>
    <property type="match status" value="1"/>
</dbReference>
<dbReference type="InterPro" id="IPR000182">
    <property type="entry name" value="GNAT_dom"/>
</dbReference>
<dbReference type="PANTHER" id="PTHR43610">
    <property type="entry name" value="BLL6696 PROTEIN"/>
    <property type="match status" value="1"/>
</dbReference>
<name>A0ABW3HAI3_9SPHN</name>
<keyword evidence="2" id="KW-0808">Transferase</keyword>
<dbReference type="PANTHER" id="PTHR43610:SF1">
    <property type="entry name" value="N-ACETYLTRANSFERASE DOMAIN-CONTAINING PROTEIN"/>
    <property type="match status" value="1"/>
</dbReference>
<evidence type="ECO:0000259" key="1">
    <source>
        <dbReference type="PROSITE" id="PS51186"/>
    </source>
</evidence>
<evidence type="ECO:0000313" key="2">
    <source>
        <dbReference type="EMBL" id="MFD0947178.1"/>
    </source>
</evidence>
<keyword evidence="2" id="KW-0012">Acyltransferase</keyword>
<gene>
    <name evidence="2" type="ORF">ACFQ1E_12580</name>
</gene>
<dbReference type="EC" id="2.3.-.-" evidence="2"/>